<dbReference type="Proteomes" id="UP000289738">
    <property type="component" value="Chromosome B03"/>
</dbReference>
<keyword evidence="2" id="KW-1185">Reference proteome</keyword>
<proteinExistence type="predicted"/>
<gene>
    <name evidence="1" type="ORF">Ahy_B03g067108</name>
</gene>
<accession>A0A445A625</accession>
<comment type="caution">
    <text evidence="1">The sequence shown here is derived from an EMBL/GenBank/DDBJ whole genome shotgun (WGS) entry which is preliminary data.</text>
</comment>
<dbReference type="EMBL" id="SDMP01000013">
    <property type="protein sequence ID" value="RYR21792.1"/>
    <property type="molecule type" value="Genomic_DNA"/>
</dbReference>
<evidence type="ECO:0000313" key="1">
    <source>
        <dbReference type="EMBL" id="RYR21792.1"/>
    </source>
</evidence>
<dbReference type="AlphaFoldDB" id="A0A445A625"/>
<reference evidence="1 2" key="1">
    <citation type="submission" date="2019-01" db="EMBL/GenBank/DDBJ databases">
        <title>Sequencing of cultivated peanut Arachis hypogaea provides insights into genome evolution and oil improvement.</title>
        <authorList>
            <person name="Chen X."/>
        </authorList>
    </citation>
    <scope>NUCLEOTIDE SEQUENCE [LARGE SCALE GENOMIC DNA]</scope>
    <source>
        <strain evidence="2">cv. Fuhuasheng</strain>
        <tissue evidence="1">Leaves</tissue>
    </source>
</reference>
<organism evidence="1 2">
    <name type="scientific">Arachis hypogaea</name>
    <name type="common">Peanut</name>
    <dbReference type="NCBI Taxonomy" id="3818"/>
    <lineage>
        <taxon>Eukaryota</taxon>
        <taxon>Viridiplantae</taxon>
        <taxon>Streptophyta</taxon>
        <taxon>Embryophyta</taxon>
        <taxon>Tracheophyta</taxon>
        <taxon>Spermatophyta</taxon>
        <taxon>Magnoliopsida</taxon>
        <taxon>eudicotyledons</taxon>
        <taxon>Gunneridae</taxon>
        <taxon>Pentapetalae</taxon>
        <taxon>rosids</taxon>
        <taxon>fabids</taxon>
        <taxon>Fabales</taxon>
        <taxon>Fabaceae</taxon>
        <taxon>Papilionoideae</taxon>
        <taxon>50 kb inversion clade</taxon>
        <taxon>dalbergioids sensu lato</taxon>
        <taxon>Dalbergieae</taxon>
        <taxon>Pterocarpus clade</taxon>
        <taxon>Arachis</taxon>
    </lineage>
</organism>
<evidence type="ECO:0000313" key="2">
    <source>
        <dbReference type="Proteomes" id="UP000289738"/>
    </source>
</evidence>
<sequence>MFSTNRQLSMHVKDLIQQNDQAVIRPSKIYQALANAAGSPANLTFTDKDVRNDISRYFRIFGDETDPKDIISQFIAACVWLLYRCYFIVNMDVALMEMFADRYMWVPVFFKDEF</sequence>
<protein>
    <submittedName>
        <fullName evidence="1">Uncharacterized protein</fullName>
    </submittedName>
</protein>
<name>A0A445A625_ARAHY</name>